<name>A0AAN7MD82_TRANT</name>
<evidence type="ECO:0000313" key="1">
    <source>
        <dbReference type="EMBL" id="KAK4802962.1"/>
    </source>
</evidence>
<accession>A0AAN7MD82</accession>
<gene>
    <name evidence="1" type="ORF">SAY86_001165</name>
</gene>
<reference evidence="1 2" key="1">
    <citation type="journal article" date="2023" name="Hortic Res">
        <title>Pangenome of water caltrop reveals structural variations and asymmetric subgenome divergence after allopolyploidization.</title>
        <authorList>
            <person name="Zhang X."/>
            <person name="Chen Y."/>
            <person name="Wang L."/>
            <person name="Yuan Y."/>
            <person name="Fang M."/>
            <person name="Shi L."/>
            <person name="Lu R."/>
            <person name="Comes H.P."/>
            <person name="Ma Y."/>
            <person name="Chen Y."/>
            <person name="Huang G."/>
            <person name="Zhou Y."/>
            <person name="Zheng Z."/>
            <person name="Qiu Y."/>
        </authorList>
    </citation>
    <scope>NUCLEOTIDE SEQUENCE [LARGE SCALE GENOMIC DNA]</scope>
    <source>
        <strain evidence="1">F231</strain>
    </source>
</reference>
<dbReference type="Gene3D" id="3.40.50.720">
    <property type="entry name" value="NAD(P)-binding Rossmann-like Domain"/>
    <property type="match status" value="1"/>
</dbReference>
<dbReference type="InterPro" id="IPR036291">
    <property type="entry name" value="NAD(P)-bd_dom_sf"/>
</dbReference>
<protein>
    <recommendedName>
        <fullName evidence="3">Anthocyanidin reductase</fullName>
    </recommendedName>
</protein>
<dbReference type="EMBL" id="JAXQNO010000002">
    <property type="protein sequence ID" value="KAK4802962.1"/>
    <property type="molecule type" value="Genomic_DNA"/>
</dbReference>
<comment type="caution">
    <text evidence="1">The sequence shown here is derived from an EMBL/GenBank/DDBJ whole genome shotgun (WGS) entry which is preliminary data.</text>
</comment>
<organism evidence="1 2">
    <name type="scientific">Trapa natans</name>
    <name type="common">Water chestnut</name>
    <dbReference type="NCBI Taxonomy" id="22666"/>
    <lineage>
        <taxon>Eukaryota</taxon>
        <taxon>Viridiplantae</taxon>
        <taxon>Streptophyta</taxon>
        <taxon>Embryophyta</taxon>
        <taxon>Tracheophyta</taxon>
        <taxon>Spermatophyta</taxon>
        <taxon>Magnoliopsida</taxon>
        <taxon>eudicotyledons</taxon>
        <taxon>Gunneridae</taxon>
        <taxon>Pentapetalae</taxon>
        <taxon>rosids</taxon>
        <taxon>malvids</taxon>
        <taxon>Myrtales</taxon>
        <taxon>Lythraceae</taxon>
        <taxon>Trapa</taxon>
    </lineage>
</organism>
<evidence type="ECO:0000313" key="2">
    <source>
        <dbReference type="Proteomes" id="UP001346149"/>
    </source>
</evidence>
<dbReference type="SUPFAM" id="SSF51735">
    <property type="entry name" value="NAD(P)-binding Rossmann-fold domains"/>
    <property type="match status" value="1"/>
</dbReference>
<keyword evidence="2" id="KW-1185">Reference proteome</keyword>
<evidence type="ECO:0008006" key="3">
    <source>
        <dbReference type="Google" id="ProtNLM"/>
    </source>
</evidence>
<proteinExistence type="predicted"/>
<dbReference type="Proteomes" id="UP001346149">
    <property type="component" value="Unassembled WGS sequence"/>
</dbReference>
<sequence>MAGKTILSDVSLTTRVLIAPILGDGEAFSGLKFLQDLLGTVPLVHIDDACEALIFCAEQQSMKGRFLCSVADISIREISAYFQDNYPKFTGEPLESRARCDNSRLIKMGFQYKYDLKEILDDSVRCAMRLHLL</sequence>
<dbReference type="AlphaFoldDB" id="A0AAN7MD82"/>